<keyword evidence="4 5" id="KW-0413">Isomerase</keyword>
<accession>A0ABX1WQY9</accession>
<dbReference type="InterPro" id="IPR046357">
    <property type="entry name" value="PPIase_dom_sf"/>
</dbReference>
<reference evidence="8 9" key="1">
    <citation type="submission" date="2018-12" db="EMBL/GenBank/DDBJ databases">
        <title>Marinifilum JC070 sp. nov., a marine bacterium isolated from Yongle Blue Hole in the South China Sea.</title>
        <authorList>
            <person name="Fu T."/>
        </authorList>
    </citation>
    <scope>NUCLEOTIDE SEQUENCE [LARGE SCALE GENOMIC DNA]</scope>
    <source>
        <strain evidence="8 9">JC070</strain>
    </source>
</reference>
<evidence type="ECO:0000256" key="5">
    <source>
        <dbReference type="PROSITE-ProRule" id="PRU00277"/>
    </source>
</evidence>
<keyword evidence="9" id="KW-1185">Reference proteome</keyword>
<comment type="similarity">
    <text evidence="2 6">Belongs to the FKBP-type PPIase family.</text>
</comment>
<dbReference type="PANTHER" id="PTHR43811">
    <property type="entry name" value="FKBP-TYPE PEPTIDYL-PROLYL CIS-TRANS ISOMERASE FKPA"/>
    <property type="match status" value="1"/>
</dbReference>
<dbReference type="SUPFAM" id="SSF54534">
    <property type="entry name" value="FKBP-like"/>
    <property type="match status" value="1"/>
</dbReference>
<dbReference type="PANTHER" id="PTHR43811:SF19">
    <property type="entry name" value="39 KDA FK506-BINDING NUCLEAR PROTEIN"/>
    <property type="match status" value="1"/>
</dbReference>
<organism evidence="8 9">
    <name type="scientific">Marinifilum caeruleilacunae</name>
    <dbReference type="NCBI Taxonomy" id="2499076"/>
    <lineage>
        <taxon>Bacteria</taxon>
        <taxon>Pseudomonadati</taxon>
        <taxon>Bacteroidota</taxon>
        <taxon>Bacteroidia</taxon>
        <taxon>Marinilabiliales</taxon>
        <taxon>Marinifilaceae</taxon>
    </lineage>
</organism>
<evidence type="ECO:0000256" key="6">
    <source>
        <dbReference type="RuleBase" id="RU003915"/>
    </source>
</evidence>
<dbReference type="EMBL" id="RZNH01000002">
    <property type="protein sequence ID" value="NOU58461.1"/>
    <property type="molecule type" value="Genomic_DNA"/>
</dbReference>
<feature type="domain" description="PPIase FKBP-type" evidence="7">
    <location>
        <begin position="48"/>
        <end position="129"/>
    </location>
</feature>
<name>A0ABX1WQY9_9BACT</name>
<comment type="catalytic activity">
    <reaction evidence="1 5 6">
        <text>[protein]-peptidylproline (omega=180) = [protein]-peptidylproline (omega=0)</text>
        <dbReference type="Rhea" id="RHEA:16237"/>
        <dbReference type="Rhea" id="RHEA-COMP:10747"/>
        <dbReference type="Rhea" id="RHEA-COMP:10748"/>
        <dbReference type="ChEBI" id="CHEBI:83833"/>
        <dbReference type="ChEBI" id="CHEBI:83834"/>
        <dbReference type="EC" id="5.2.1.8"/>
    </reaction>
</comment>
<dbReference type="InterPro" id="IPR001179">
    <property type="entry name" value="PPIase_FKBP_dom"/>
</dbReference>
<dbReference type="PROSITE" id="PS50059">
    <property type="entry name" value="FKBP_PPIASE"/>
    <property type="match status" value="1"/>
</dbReference>
<evidence type="ECO:0000256" key="2">
    <source>
        <dbReference type="ARBA" id="ARBA00006577"/>
    </source>
</evidence>
<evidence type="ECO:0000313" key="9">
    <source>
        <dbReference type="Proteomes" id="UP000732105"/>
    </source>
</evidence>
<proteinExistence type="inferred from homology"/>
<evidence type="ECO:0000256" key="1">
    <source>
        <dbReference type="ARBA" id="ARBA00000971"/>
    </source>
</evidence>
<dbReference type="Proteomes" id="UP000732105">
    <property type="component" value="Unassembled WGS sequence"/>
</dbReference>
<protein>
    <recommendedName>
        <fullName evidence="6">Peptidyl-prolyl cis-trans isomerase</fullName>
        <ecNumber evidence="6">5.2.1.8</ecNumber>
    </recommendedName>
</protein>
<evidence type="ECO:0000256" key="4">
    <source>
        <dbReference type="ARBA" id="ARBA00023235"/>
    </source>
</evidence>
<evidence type="ECO:0000259" key="7">
    <source>
        <dbReference type="PROSITE" id="PS50059"/>
    </source>
</evidence>
<comment type="caution">
    <text evidence="8">The sequence shown here is derived from an EMBL/GenBank/DDBJ whole genome shotgun (WGS) entry which is preliminary data.</text>
</comment>
<dbReference type="EC" id="5.2.1.8" evidence="6"/>
<dbReference type="Pfam" id="PF00254">
    <property type="entry name" value="FKBP_C"/>
    <property type="match status" value="1"/>
</dbReference>
<evidence type="ECO:0000256" key="3">
    <source>
        <dbReference type="ARBA" id="ARBA00023110"/>
    </source>
</evidence>
<keyword evidence="3 5" id="KW-0697">Rotamase</keyword>
<gene>
    <name evidence="8" type="ORF">ELS83_01435</name>
</gene>
<dbReference type="RefSeq" id="WP_171593730.1">
    <property type="nucleotide sequence ID" value="NZ_RZNH01000002.1"/>
</dbReference>
<sequence>MKKNKFRQLNDDEIQSYIKKNKLEAIQTPSGLYYLIVNQGDGKNPTPDSNVSIAYIGYLTNGNIFDKSEELEINLSVVIEGWKEGLSFFKEGGEGILLIPSHLAYGSTDYGAIPGGSVLIFDIFLNKVF</sequence>
<evidence type="ECO:0000313" key="8">
    <source>
        <dbReference type="EMBL" id="NOU58461.1"/>
    </source>
</evidence>
<dbReference type="Gene3D" id="3.10.50.40">
    <property type="match status" value="1"/>
</dbReference>
<dbReference type="GO" id="GO:0016853">
    <property type="term" value="F:isomerase activity"/>
    <property type="evidence" value="ECO:0007669"/>
    <property type="project" value="UniProtKB-KW"/>
</dbReference>